<feature type="binding site" evidence="9">
    <location>
        <begin position="21"/>
        <end position="28"/>
    </location>
    <ligand>
        <name>ATP</name>
        <dbReference type="ChEBI" id="CHEBI:30616"/>
    </ligand>
</feature>
<dbReference type="PANTHER" id="PTHR11070:SF67">
    <property type="entry name" value="DNA 3'-5' HELICASE"/>
    <property type="match status" value="1"/>
</dbReference>
<dbReference type="RefSeq" id="WP_120333800.1">
    <property type="nucleotide sequence ID" value="NZ_MCAQ01000007.1"/>
</dbReference>
<keyword evidence="12" id="KW-1185">Reference proteome</keyword>
<dbReference type="EMBL" id="MCAQ01000007">
    <property type="protein sequence ID" value="RKF38670.1"/>
    <property type="molecule type" value="Genomic_DNA"/>
</dbReference>
<keyword evidence="4 9" id="KW-0067">ATP-binding</keyword>
<evidence type="ECO:0000256" key="6">
    <source>
        <dbReference type="ARBA" id="ARBA00034617"/>
    </source>
</evidence>
<dbReference type="PANTHER" id="PTHR11070">
    <property type="entry name" value="UVRD / RECB / PCRA DNA HELICASE FAMILY MEMBER"/>
    <property type="match status" value="1"/>
</dbReference>
<dbReference type="GO" id="GO:0000725">
    <property type="term" value="P:recombinational repair"/>
    <property type="evidence" value="ECO:0007669"/>
    <property type="project" value="TreeGrafter"/>
</dbReference>
<evidence type="ECO:0000256" key="5">
    <source>
        <dbReference type="ARBA" id="ARBA00023235"/>
    </source>
</evidence>
<dbReference type="Gene3D" id="3.40.50.300">
    <property type="entry name" value="P-loop containing nucleotide triphosphate hydrolases"/>
    <property type="match status" value="2"/>
</dbReference>
<dbReference type="Pfam" id="PF13361">
    <property type="entry name" value="UvrD_C"/>
    <property type="match status" value="1"/>
</dbReference>
<dbReference type="InterPro" id="IPR014017">
    <property type="entry name" value="DNA_helicase_UvrD-like_C"/>
</dbReference>
<evidence type="ECO:0000313" key="12">
    <source>
        <dbReference type="Proteomes" id="UP000286402"/>
    </source>
</evidence>
<organism evidence="11 12">
    <name type="scientific">Sphingobacterium siyangense</name>
    <dbReference type="NCBI Taxonomy" id="459529"/>
    <lineage>
        <taxon>Bacteria</taxon>
        <taxon>Pseudomonadati</taxon>
        <taxon>Bacteroidota</taxon>
        <taxon>Sphingobacteriia</taxon>
        <taxon>Sphingobacteriales</taxon>
        <taxon>Sphingobacteriaceae</taxon>
        <taxon>Sphingobacterium</taxon>
    </lineage>
</organism>
<keyword evidence="3 9" id="KW-0347">Helicase</keyword>
<evidence type="ECO:0000256" key="9">
    <source>
        <dbReference type="PROSITE-ProRule" id="PRU00560"/>
    </source>
</evidence>
<gene>
    <name evidence="11" type="ORF">BCY89_26770</name>
</gene>
<evidence type="ECO:0000259" key="10">
    <source>
        <dbReference type="PROSITE" id="PS51198"/>
    </source>
</evidence>
<dbReference type="SUPFAM" id="SSF52540">
    <property type="entry name" value="P-loop containing nucleoside triphosphate hydrolases"/>
    <property type="match status" value="1"/>
</dbReference>
<dbReference type="AlphaFoldDB" id="A0A420G0F4"/>
<comment type="caution">
    <text evidence="11">The sequence shown here is derived from an EMBL/GenBank/DDBJ whole genome shotgun (WGS) entry which is preliminary data.</text>
</comment>
<accession>A0A420G0F4</accession>
<dbReference type="InterPro" id="IPR000212">
    <property type="entry name" value="DNA_helicase_UvrD/REP"/>
</dbReference>
<evidence type="ECO:0000256" key="7">
    <source>
        <dbReference type="ARBA" id="ARBA00034808"/>
    </source>
</evidence>
<evidence type="ECO:0000256" key="4">
    <source>
        <dbReference type="ARBA" id="ARBA00022840"/>
    </source>
</evidence>
<evidence type="ECO:0000256" key="2">
    <source>
        <dbReference type="ARBA" id="ARBA00022801"/>
    </source>
</evidence>
<evidence type="ECO:0000256" key="8">
    <source>
        <dbReference type="ARBA" id="ARBA00048988"/>
    </source>
</evidence>
<feature type="domain" description="UvrD-like helicase ATP-binding" evidence="10">
    <location>
        <begin position="1"/>
        <end position="238"/>
    </location>
</feature>
<dbReference type="InterPro" id="IPR014016">
    <property type="entry name" value="UvrD-like_ATP-bd"/>
</dbReference>
<dbReference type="GO" id="GO:0005524">
    <property type="term" value="F:ATP binding"/>
    <property type="evidence" value="ECO:0007669"/>
    <property type="project" value="UniProtKB-UniRule"/>
</dbReference>
<keyword evidence="1 9" id="KW-0547">Nucleotide-binding</keyword>
<dbReference type="EC" id="5.6.2.4" evidence="7"/>
<dbReference type="GO" id="GO:0003677">
    <property type="term" value="F:DNA binding"/>
    <property type="evidence" value="ECO:0007669"/>
    <property type="project" value="InterPro"/>
</dbReference>
<dbReference type="Proteomes" id="UP000286402">
    <property type="component" value="Unassembled WGS sequence"/>
</dbReference>
<evidence type="ECO:0000256" key="3">
    <source>
        <dbReference type="ARBA" id="ARBA00022806"/>
    </source>
</evidence>
<dbReference type="GO" id="GO:0043138">
    <property type="term" value="F:3'-5' DNA helicase activity"/>
    <property type="evidence" value="ECO:0007669"/>
    <property type="project" value="UniProtKB-EC"/>
</dbReference>
<evidence type="ECO:0000313" key="11">
    <source>
        <dbReference type="EMBL" id="RKF38670.1"/>
    </source>
</evidence>
<proteinExistence type="predicted"/>
<protein>
    <recommendedName>
        <fullName evidence="7">DNA 3'-5' helicase</fullName>
        <ecNumber evidence="7">5.6.2.4</ecNumber>
    </recommendedName>
</protein>
<dbReference type="Pfam" id="PF00580">
    <property type="entry name" value="UvrD-helicase"/>
    <property type="match status" value="2"/>
</dbReference>
<comment type="catalytic activity">
    <reaction evidence="6">
        <text>Couples ATP hydrolysis with the unwinding of duplex DNA by translocating in the 3'-5' direction.</text>
        <dbReference type="EC" id="5.6.2.4"/>
    </reaction>
</comment>
<dbReference type="PROSITE" id="PS51198">
    <property type="entry name" value="UVRD_HELICASE_ATP_BIND"/>
    <property type="match status" value="1"/>
</dbReference>
<name>A0A420G0F4_9SPHI</name>
<keyword evidence="2 9" id="KW-0378">Hydrolase</keyword>
<sequence>MIICKKRESVLNYQGHILVEGGPGAGKTTLALLKAHSIFQQGLLNKNQKVLFLSFARATIARIDEQAKILLNNMEKKELEINTYHGFAWSIIQSYGYLLKKHRQFKLITPPNFAAEIAGLTDSKEVEDYKYKLLNEDGIICFDLFAEIVCEILHRSEKIQQIISDTYPYIIVDEFQDTDLHEWNIIKLLGRNSKIMALADLNQRIFEFRGASVKRIPEYTAHFQGLRIDLGTENNRSNGLDIIQFGDDLLTGQNKGKTYKNVHVIKYKYYKSDLKLPLFIKIQDAFKRKKSHDQKEWSLAILVKRKSDTLKISSYLNSRKIYHEVIIDPEGPSLAASVIAKVMEPVSDWNFATLIQCVVQHIKGRKGVKISQMDLKSIAFLESYEEGDKIVGSKKKLLVDEIQKIIADRTNITFTGSPDKDWLLVRDLFQDSKHEILRCIYEDAIYLRLLNKGAILLEKLSENWRTTQSYQLASYLVEEALTKEHFAMTNRNYSGVFVMNLHKSKGKEFDEVIIWEELYNPIVSPDSKRTEQDKLVLRVAVTRAKKLTSFLTPAGQPCILL</sequence>
<dbReference type="GO" id="GO:0005829">
    <property type="term" value="C:cytosol"/>
    <property type="evidence" value="ECO:0007669"/>
    <property type="project" value="TreeGrafter"/>
</dbReference>
<dbReference type="GO" id="GO:0016887">
    <property type="term" value="F:ATP hydrolysis activity"/>
    <property type="evidence" value="ECO:0007669"/>
    <property type="project" value="RHEA"/>
</dbReference>
<reference evidence="11 12" key="1">
    <citation type="submission" date="2016-07" db="EMBL/GenBank/DDBJ databases">
        <title>Genome analysis of Sphingobacterium siyangense T12B17.</title>
        <authorList>
            <person name="Xu D."/>
            <person name="Su Y."/>
            <person name="Zheng S."/>
        </authorList>
    </citation>
    <scope>NUCLEOTIDE SEQUENCE [LARGE SCALE GENOMIC DNA]</scope>
    <source>
        <strain evidence="11 12">T12B17</strain>
    </source>
</reference>
<evidence type="ECO:0000256" key="1">
    <source>
        <dbReference type="ARBA" id="ARBA00022741"/>
    </source>
</evidence>
<dbReference type="InterPro" id="IPR027417">
    <property type="entry name" value="P-loop_NTPase"/>
</dbReference>
<keyword evidence="5" id="KW-0413">Isomerase</keyword>
<comment type="catalytic activity">
    <reaction evidence="8">
        <text>ATP + H2O = ADP + phosphate + H(+)</text>
        <dbReference type="Rhea" id="RHEA:13065"/>
        <dbReference type="ChEBI" id="CHEBI:15377"/>
        <dbReference type="ChEBI" id="CHEBI:15378"/>
        <dbReference type="ChEBI" id="CHEBI:30616"/>
        <dbReference type="ChEBI" id="CHEBI:43474"/>
        <dbReference type="ChEBI" id="CHEBI:456216"/>
        <dbReference type="EC" id="5.6.2.4"/>
    </reaction>
</comment>